<dbReference type="CDD" id="cd13432">
    <property type="entry name" value="LDT_IgD_like_2"/>
    <property type="match status" value="1"/>
</dbReference>
<sequence length="429" mass="44946">MPPFRLGIEPLDSGMGETVSRSLRVGDHGGPRAVRRTASAVATGLVALLVAACSSAGGAGASAGGGGGPETSSAPPAPPVTLALPADAATDVAPGDPIEVTAEDGVLTEVVMINPDGEEVAGELAEDGSSWSLAEPLGYGRTYTLTATGENADGEPVTETSEFTTATPVQQAYVGFSPLPGATVGVGQPLAFYFDGTPIQDKAAVEEAISITTEPAVEGSFYWFEDTRAHWRPEEYWEPGTVITIDADIYGKHFGDGVYGKESRQSTLTVGDSFIARADGAAHQLTVEINGEVVRTMPTSLGKADFQSWNGVHVVTEKHAQYTMDSSTYGLDVASGGYVTDVQWATRIANNGEFVHAAPWNGLLGQANDSHGCINLSLEDAKWFYDNVKSGDVVIIENAGGRELPGDGGRGGYNDWQISWDEWSTGGRR</sequence>
<dbReference type="Pfam" id="PF03734">
    <property type="entry name" value="YkuD"/>
    <property type="match status" value="1"/>
</dbReference>
<dbReference type="GO" id="GO:0018104">
    <property type="term" value="P:peptidoglycan-protein cross-linking"/>
    <property type="evidence" value="ECO:0007669"/>
    <property type="project" value="TreeGrafter"/>
</dbReference>
<dbReference type="GO" id="GO:0005576">
    <property type="term" value="C:extracellular region"/>
    <property type="evidence" value="ECO:0007669"/>
    <property type="project" value="TreeGrafter"/>
</dbReference>
<comment type="pathway">
    <text evidence="12">Glycan biosynthesis.</text>
</comment>
<accession>A0A221VZJ7</accession>
<evidence type="ECO:0000256" key="7">
    <source>
        <dbReference type="ARBA" id="ARBA00023136"/>
    </source>
</evidence>
<evidence type="ECO:0000256" key="4">
    <source>
        <dbReference type="ARBA" id="ARBA00022729"/>
    </source>
</evidence>
<dbReference type="EC" id="2.-.-.-" evidence="16"/>
<dbReference type="FunFam" id="2.60.40.3780:FF:000001">
    <property type="entry name" value="L,D-transpeptidase 2"/>
    <property type="match status" value="1"/>
</dbReference>
<evidence type="ECO:0000256" key="2">
    <source>
        <dbReference type="ARBA" id="ARBA00022475"/>
    </source>
</evidence>
<gene>
    <name evidence="16" type="primary">lppS</name>
    <name evidence="16" type="ORF">AHOG_06430</name>
</gene>
<comment type="pathway">
    <text evidence="1 13">Cell wall biogenesis; peptidoglycan biosynthesis.</text>
</comment>
<feature type="active site" description="Proton donor/acceptor" evidence="13">
    <location>
        <position position="356"/>
    </location>
</feature>
<dbReference type="FunFam" id="2.40.440.10:FF:000005">
    <property type="entry name" value="L,D-transpeptidase 2"/>
    <property type="match status" value="1"/>
</dbReference>
<dbReference type="Gene3D" id="2.60.40.3710">
    <property type="match status" value="1"/>
</dbReference>
<evidence type="ECO:0000256" key="14">
    <source>
        <dbReference type="SAM" id="MobiDB-lite"/>
    </source>
</evidence>
<evidence type="ECO:0000256" key="11">
    <source>
        <dbReference type="ARBA" id="ARBA00023316"/>
    </source>
</evidence>
<evidence type="ECO:0000313" key="17">
    <source>
        <dbReference type="Proteomes" id="UP000204221"/>
    </source>
</evidence>
<dbReference type="Pfam" id="PF17964">
    <property type="entry name" value="Big_10"/>
    <property type="match status" value="1"/>
</dbReference>
<keyword evidence="9" id="KW-0449">Lipoprotein</keyword>
<keyword evidence="6 13" id="KW-0573">Peptidoglycan synthesis</keyword>
<evidence type="ECO:0000256" key="13">
    <source>
        <dbReference type="PROSITE-ProRule" id="PRU01373"/>
    </source>
</evidence>
<feature type="region of interest" description="Disordered" evidence="14">
    <location>
        <begin position="59"/>
        <end position="82"/>
    </location>
</feature>
<dbReference type="PANTHER" id="PTHR30582">
    <property type="entry name" value="L,D-TRANSPEPTIDASE"/>
    <property type="match status" value="1"/>
</dbReference>
<dbReference type="InterPro" id="IPR041280">
    <property type="entry name" value="Big_10"/>
</dbReference>
<dbReference type="InterPro" id="IPR005490">
    <property type="entry name" value="LD_TPept_cat_dom"/>
</dbReference>
<evidence type="ECO:0000256" key="3">
    <source>
        <dbReference type="ARBA" id="ARBA00022679"/>
    </source>
</evidence>
<keyword evidence="7" id="KW-0472">Membrane</keyword>
<keyword evidence="2" id="KW-1003">Cell membrane</keyword>
<name>A0A221VZJ7_9PSEU</name>
<dbReference type="InterPro" id="IPR038063">
    <property type="entry name" value="Transpep_catalytic_dom"/>
</dbReference>
<protein>
    <submittedName>
        <fullName evidence="16">Putative L,D-transpeptidase LppS</fullName>
        <ecNumber evidence="16">2.-.-.-</ecNumber>
    </submittedName>
</protein>
<organism evidence="16 17">
    <name type="scientific">Actinoalloteichus hoggarensis</name>
    <dbReference type="NCBI Taxonomy" id="1470176"/>
    <lineage>
        <taxon>Bacteria</taxon>
        <taxon>Bacillati</taxon>
        <taxon>Actinomycetota</taxon>
        <taxon>Actinomycetes</taxon>
        <taxon>Pseudonocardiales</taxon>
        <taxon>Pseudonocardiaceae</taxon>
        <taxon>Actinoalloteichus</taxon>
    </lineage>
</organism>
<dbReference type="GO" id="GO:0016746">
    <property type="term" value="F:acyltransferase activity"/>
    <property type="evidence" value="ECO:0007669"/>
    <property type="project" value="UniProtKB-KW"/>
</dbReference>
<feature type="active site" description="Nucleophile" evidence="13">
    <location>
        <position position="373"/>
    </location>
</feature>
<dbReference type="Gene3D" id="2.60.40.3780">
    <property type="match status" value="1"/>
</dbReference>
<reference evidence="16 17" key="1">
    <citation type="submission" date="2017-07" db="EMBL/GenBank/DDBJ databases">
        <title>Complete genome sequence of Actinoalloteichus hoggarensis DSM 45943, type strain of Actinoalloteichus hoggarensis.</title>
        <authorList>
            <person name="Ruckert C."/>
            <person name="Nouioui I."/>
            <person name="Willmese J."/>
            <person name="van Wezel G."/>
            <person name="Klenk H.-P."/>
            <person name="Kalinowski J."/>
            <person name="Zotchev S.B."/>
        </authorList>
    </citation>
    <scope>NUCLEOTIDE SEQUENCE [LARGE SCALE GENOMIC DNA]</scope>
    <source>
        <strain evidence="16 17">DSM 45943</strain>
    </source>
</reference>
<dbReference type="CDD" id="cd16913">
    <property type="entry name" value="YkuD_like"/>
    <property type="match status" value="1"/>
</dbReference>
<keyword evidence="11 13" id="KW-0961">Cell wall biogenesis/degradation</keyword>
<evidence type="ECO:0000313" key="16">
    <source>
        <dbReference type="EMBL" id="ASO18937.1"/>
    </source>
</evidence>
<feature type="compositionally biased region" description="Gly residues" evidence="14">
    <location>
        <begin position="59"/>
        <end position="69"/>
    </location>
</feature>
<keyword evidence="10" id="KW-0012">Acyltransferase</keyword>
<dbReference type="AlphaFoldDB" id="A0A221VZJ7"/>
<evidence type="ECO:0000256" key="1">
    <source>
        <dbReference type="ARBA" id="ARBA00004752"/>
    </source>
</evidence>
<evidence type="ECO:0000259" key="15">
    <source>
        <dbReference type="PROSITE" id="PS52029"/>
    </source>
</evidence>
<evidence type="ECO:0000256" key="8">
    <source>
        <dbReference type="ARBA" id="ARBA00023139"/>
    </source>
</evidence>
<keyword evidence="17" id="KW-1185">Reference proteome</keyword>
<dbReference type="GO" id="GO:0071972">
    <property type="term" value="F:peptidoglycan L,D-transpeptidase activity"/>
    <property type="evidence" value="ECO:0007669"/>
    <property type="project" value="TreeGrafter"/>
</dbReference>
<evidence type="ECO:0000256" key="12">
    <source>
        <dbReference type="ARBA" id="ARBA00060592"/>
    </source>
</evidence>
<evidence type="ECO:0000256" key="6">
    <source>
        <dbReference type="ARBA" id="ARBA00022984"/>
    </source>
</evidence>
<dbReference type="InterPro" id="IPR050979">
    <property type="entry name" value="LD-transpeptidase"/>
</dbReference>
<dbReference type="Proteomes" id="UP000204221">
    <property type="component" value="Chromosome"/>
</dbReference>
<feature type="compositionally biased region" description="Low complexity" evidence="14">
    <location>
        <begin position="70"/>
        <end position="82"/>
    </location>
</feature>
<dbReference type="Gene3D" id="2.40.440.10">
    <property type="entry name" value="L,D-transpeptidase catalytic domain-like"/>
    <property type="match status" value="1"/>
</dbReference>
<feature type="domain" description="L,D-TPase catalytic" evidence="15">
    <location>
        <begin position="274"/>
        <end position="397"/>
    </location>
</feature>
<proteinExistence type="predicted"/>
<evidence type="ECO:0000256" key="10">
    <source>
        <dbReference type="ARBA" id="ARBA00023315"/>
    </source>
</evidence>
<evidence type="ECO:0000256" key="9">
    <source>
        <dbReference type="ARBA" id="ARBA00023288"/>
    </source>
</evidence>
<dbReference type="EMBL" id="CP022521">
    <property type="protein sequence ID" value="ASO18937.1"/>
    <property type="molecule type" value="Genomic_DNA"/>
</dbReference>
<dbReference type="PROSITE" id="PS52029">
    <property type="entry name" value="LD_TPASE"/>
    <property type="match status" value="1"/>
</dbReference>
<dbReference type="UniPathway" id="UPA00219"/>
<keyword evidence="8" id="KW-0564">Palmitate</keyword>
<dbReference type="PANTHER" id="PTHR30582:SF2">
    <property type="entry name" value="L,D-TRANSPEPTIDASE YCIB-RELATED"/>
    <property type="match status" value="1"/>
</dbReference>
<evidence type="ECO:0000256" key="5">
    <source>
        <dbReference type="ARBA" id="ARBA00022960"/>
    </source>
</evidence>
<dbReference type="GO" id="GO:0071555">
    <property type="term" value="P:cell wall organization"/>
    <property type="evidence" value="ECO:0007669"/>
    <property type="project" value="UniProtKB-UniRule"/>
</dbReference>
<dbReference type="SUPFAM" id="SSF141523">
    <property type="entry name" value="L,D-transpeptidase catalytic domain-like"/>
    <property type="match status" value="1"/>
</dbReference>
<dbReference type="KEGG" id="ahg:AHOG_06430"/>
<keyword evidence="3 16" id="KW-0808">Transferase</keyword>
<keyword evidence="5 13" id="KW-0133">Cell shape</keyword>
<keyword evidence="4" id="KW-0732">Signal</keyword>
<dbReference type="GO" id="GO:0008360">
    <property type="term" value="P:regulation of cell shape"/>
    <property type="evidence" value="ECO:0007669"/>
    <property type="project" value="UniProtKB-UniRule"/>
</dbReference>